<evidence type="ECO:0000259" key="3">
    <source>
        <dbReference type="PROSITE" id="PS50943"/>
    </source>
</evidence>
<dbReference type="Proteomes" id="UP000250079">
    <property type="component" value="Chromosome"/>
</dbReference>
<dbReference type="PANTHER" id="PTHR38133">
    <property type="entry name" value="SLR1429 PROTEIN"/>
    <property type="match status" value="1"/>
</dbReference>
<dbReference type="CDD" id="cd00093">
    <property type="entry name" value="HTH_XRE"/>
    <property type="match status" value="1"/>
</dbReference>
<dbReference type="GO" id="GO:0003677">
    <property type="term" value="F:DNA binding"/>
    <property type="evidence" value="ECO:0007669"/>
    <property type="project" value="InterPro"/>
</dbReference>
<feature type="region of interest" description="Disordered" evidence="2">
    <location>
        <begin position="97"/>
        <end position="132"/>
    </location>
</feature>
<feature type="domain" description="SWIM-type" evidence="4">
    <location>
        <begin position="7"/>
        <end position="42"/>
    </location>
</feature>
<accession>A0A2Z2NYA9</accession>
<dbReference type="InterPro" id="IPR007527">
    <property type="entry name" value="Znf_SWIM"/>
</dbReference>
<organism evidence="5 6">
    <name type="scientific">Granulosicoccus antarcticus IMCC3135</name>
    <dbReference type="NCBI Taxonomy" id="1192854"/>
    <lineage>
        <taxon>Bacteria</taxon>
        <taxon>Pseudomonadati</taxon>
        <taxon>Pseudomonadota</taxon>
        <taxon>Gammaproteobacteria</taxon>
        <taxon>Chromatiales</taxon>
        <taxon>Granulosicoccaceae</taxon>
        <taxon>Granulosicoccus</taxon>
    </lineage>
</organism>
<dbReference type="AlphaFoldDB" id="A0A2Z2NYA9"/>
<feature type="compositionally biased region" description="Basic residues" evidence="2">
    <location>
        <begin position="103"/>
        <end position="113"/>
    </location>
</feature>
<keyword evidence="1" id="KW-0479">Metal-binding</keyword>
<reference evidence="5 6" key="1">
    <citation type="submission" date="2016-12" db="EMBL/GenBank/DDBJ databases">
        <authorList>
            <person name="Song W.-J."/>
            <person name="Kurnit D.M."/>
        </authorList>
    </citation>
    <scope>NUCLEOTIDE SEQUENCE [LARGE SCALE GENOMIC DNA]</scope>
    <source>
        <strain evidence="5 6">IMCC3135</strain>
    </source>
</reference>
<evidence type="ECO:0000259" key="4">
    <source>
        <dbReference type="PROSITE" id="PS50966"/>
    </source>
</evidence>
<dbReference type="PROSITE" id="PS50966">
    <property type="entry name" value="ZF_SWIM"/>
    <property type="match status" value="1"/>
</dbReference>
<feature type="domain" description="HTH cro/C1-type" evidence="3">
    <location>
        <begin position="145"/>
        <end position="184"/>
    </location>
</feature>
<dbReference type="InterPro" id="IPR001387">
    <property type="entry name" value="Cro/C1-type_HTH"/>
</dbReference>
<dbReference type="SUPFAM" id="SSF47413">
    <property type="entry name" value="lambda repressor-like DNA-binding domains"/>
    <property type="match status" value="1"/>
</dbReference>
<dbReference type="PANTHER" id="PTHR38133:SF1">
    <property type="entry name" value="SLR1429 PROTEIN"/>
    <property type="match status" value="1"/>
</dbReference>
<evidence type="ECO:0000256" key="1">
    <source>
        <dbReference type="PROSITE-ProRule" id="PRU00325"/>
    </source>
</evidence>
<proteinExistence type="predicted"/>
<protein>
    <submittedName>
        <fullName evidence="5">Uncharacterized protein</fullName>
    </submittedName>
</protein>
<dbReference type="InterPro" id="IPR010982">
    <property type="entry name" value="Lambda_DNA-bd_dom_sf"/>
</dbReference>
<evidence type="ECO:0000313" key="5">
    <source>
        <dbReference type="EMBL" id="ASJ73830.1"/>
    </source>
</evidence>
<keyword evidence="1" id="KW-0863">Zinc-finger</keyword>
<keyword evidence="1" id="KW-0862">Zinc</keyword>
<evidence type="ECO:0000313" key="6">
    <source>
        <dbReference type="Proteomes" id="UP000250079"/>
    </source>
</evidence>
<keyword evidence="6" id="KW-1185">Reference proteome</keyword>
<dbReference type="GO" id="GO:0008270">
    <property type="term" value="F:zinc ion binding"/>
    <property type="evidence" value="ECO:0007669"/>
    <property type="project" value="UniProtKB-KW"/>
</dbReference>
<dbReference type="EMBL" id="CP018632">
    <property type="protein sequence ID" value="ASJ73830.1"/>
    <property type="molecule type" value="Genomic_DNA"/>
</dbReference>
<evidence type="ECO:0000256" key="2">
    <source>
        <dbReference type="SAM" id="MobiDB-lite"/>
    </source>
</evidence>
<dbReference type="PROSITE" id="PS50943">
    <property type="entry name" value="HTH_CROC1"/>
    <property type="match status" value="1"/>
</dbReference>
<name>A0A2Z2NYA9_9GAMM</name>
<feature type="compositionally biased region" description="Basic and acidic residues" evidence="2">
    <location>
        <begin position="114"/>
        <end position="132"/>
    </location>
</feature>
<dbReference type="KEGG" id="gai:IMCC3135_18755"/>
<gene>
    <name evidence="5" type="ORF">IMCC3135_18755</name>
</gene>
<sequence length="216" mass="24095">MQAVTDQQTGLFPQPKEITMQCDCPDWAHVCKHIAAVMYGVGARLDESPESLFLLRGVDHRQLVADKLKIAPSDRNKPQVSGDLADIFGIELEAGSAKPAPGAKRKRAGVKKTLKTDRNSSTTRKESTENKSHINISRGIRASHVKKLRKQFSMTPAEFSKLIGESFQSLKEWESSQGVLKIENTSRVALERAFDMNEAQAWSELRSILTTRLQFS</sequence>